<feature type="transmembrane region" description="Helical" evidence="1">
    <location>
        <begin position="201"/>
        <end position="221"/>
    </location>
</feature>
<dbReference type="PANTHER" id="PTHR36435:SF1">
    <property type="entry name" value="CAAX AMINO TERMINAL PROTEASE FAMILY PROTEIN"/>
    <property type="match status" value="1"/>
</dbReference>
<evidence type="ECO:0000259" key="2">
    <source>
        <dbReference type="Pfam" id="PF02517"/>
    </source>
</evidence>
<keyword evidence="1" id="KW-0472">Membrane</keyword>
<accession>A0A645FE40</accession>
<dbReference type="AlphaFoldDB" id="A0A645FE40"/>
<dbReference type="GO" id="GO:0004175">
    <property type="term" value="F:endopeptidase activity"/>
    <property type="evidence" value="ECO:0007669"/>
    <property type="project" value="UniProtKB-ARBA"/>
</dbReference>
<dbReference type="GO" id="GO:0080120">
    <property type="term" value="P:CAAX-box protein maturation"/>
    <property type="evidence" value="ECO:0007669"/>
    <property type="project" value="UniProtKB-ARBA"/>
</dbReference>
<dbReference type="InterPro" id="IPR052710">
    <property type="entry name" value="CAAX_protease"/>
</dbReference>
<reference evidence="3" key="1">
    <citation type="submission" date="2019-08" db="EMBL/GenBank/DDBJ databases">
        <authorList>
            <person name="Kucharzyk K."/>
            <person name="Murdoch R.W."/>
            <person name="Higgins S."/>
            <person name="Loffler F."/>
        </authorList>
    </citation>
    <scope>NUCLEOTIDE SEQUENCE</scope>
</reference>
<feature type="transmembrane region" description="Helical" evidence="1">
    <location>
        <begin position="7"/>
        <end position="28"/>
    </location>
</feature>
<feature type="transmembrane region" description="Helical" evidence="1">
    <location>
        <begin position="40"/>
        <end position="57"/>
    </location>
</feature>
<name>A0A645FE40_9ZZZZ</name>
<organism evidence="3">
    <name type="scientific">bioreactor metagenome</name>
    <dbReference type="NCBI Taxonomy" id="1076179"/>
    <lineage>
        <taxon>unclassified sequences</taxon>
        <taxon>metagenomes</taxon>
        <taxon>ecological metagenomes</taxon>
    </lineage>
</organism>
<keyword evidence="1" id="KW-0812">Transmembrane</keyword>
<feature type="transmembrane region" description="Helical" evidence="1">
    <location>
        <begin position="177"/>
        <end position="194"/>
    </location>
</feature>
<proteinExistence type="predicted"/>
<evidence type="ECO:0000256" key="1">
    <source>
        <dbReference type="SAM" id="Phobius"/>
    </source>
</evidence>
<protein>
    <recommendedName>
        <fullName evidence="2">CAAX prenyl protease 2/Lysostaphin resistance protein A-like domain-containing protein</fullName>
    </recommendedName>
</protein>
<feature type="transmembrane region" description="Helical" evidence="1">
    <location>
        <begin position="116"/>
        <end position="135"/>
    </location>
</feature>
<evidence type="ECO:0000313" key="3">
    <source>
        <dbReference type="EMBL" id="MPN11722.1"/>
    </source>
</evidence>
<feature type="domain" description="CAAX prenyl protease 2/Lysostaphin resistance protein A-like" evidence="2">
    <location>
        <begin position="115"/>
        <end position="213"/>
    </location>
</feature>
<comment type="caution">
    <text evidence="3">The sequence shown here is derived from an EMBL/GenBank/DDBJ whole genome shotgun (WGS) entry which is preliminary data.</text>
</comment>
<dbReference type="InterPro" id="IPR003675">
    <property type="entry name" value="Rce1/LyrA-like_dom"/>
</dbReference>
<dbReference type="Pfam" id="PF02517">
    <property type="entry name" value="Rce1-like"/>
    <property type="match status" value="1"/>
</dbReference>
<keyword evidence="1" id="KW-1133">Transmembrane helix</keyword>
<feature type="transmembrane region" description="Helical" evidence="1">
    <location>
        <begin position="147"/>
        <end position="165"/>
    </location>
</feature>
<gene>
    <name evidence="3" type="ORF">SDC9_159030</name>
</gene>
<feature type="transmembrane region" description="Helical" evidence="1">
    <location>
        <begin position="78"/>
        <end position="96"/>
    </location>
</feature>
<sequence>MIGLNYGLGYLVIYPVLISWLAAFLYNITGHNYYDLIVKLFYATFFAVSLYLGRELFASAWNDFKMNWMKILKISSKNYLLSLLVSMVVSATILFMTNQTSSLNQSTLETQLKSTTVMIVLLSTVFAPLMEELFFRGLIYNKLASRFNFLTGAMISAILFGIMHVLPSITSGNFSDIPFALQYIVIGFFIARSYHQADSLAAPITFHFIQNTIATILLLLMG</sequence>
<dbReference type="PANTHER" id="PTHR36435">
    <property type="entry name" value="SLR1288 PROTEIN"/>
    <property type="match status" value="1"/>
</dbReference>
<dbReference type="EMBL" id="VSSQ01057970">
    <property type="protein sequence ID" value="MPN11722.1"/>
    <property type="molecule type" value="Genomic_DNA"/>
</dbReference>